<dbReference type="EMBL" id="VUOA01000037">
    <property type="protein sequence ID" value="KAA2235152.1"/>
    <property type="molecule type" value="Genomic_DNA"/>
</dbReference>
<dbReference type="SUPFAM" id="SSF48317">
    <property type="entry name" value="Acid phosphatase/Vanadium-dependent haloperoxidase"/>
    <property type="match status" value="1"/>
</dbReference>
<feature type="compositionally biased region" description="Basic and acidic residues" evidence="1">
    <location>
        <begin position="252"/>
        <end position="263"/>
    </location>
</feature>
<organism evidence="4 5">
    <name type="scientific">Salinarimonas soli</name>
    <dbReference type="NCBI Taxonomy" id="1638099"/>
    <lineage>
        <taxon>Bacteria</taxon>
        <taxon>Pseudomonadati</taxon>
        <taxon>Pseudomonadota</taxon>
        <taxon>Alphaproteobacteria</taxon>
        <taxon>Hyphomicrobiales</taxon>
        <taxon>Salinarimonadaceae</taxon>
        <taxon>Salinarimonas</taxon>
    </lineage>
</organism>
<dbReference type="CDD" id="cd03392">
    <property type="entry name" value="PAP2_like_2"/>
    <property type="match status" value="1"/>
</dbReference>
<sequence length="292" mass="30818">MMKRLPSPKLAATGTSTGTAKREIGVLVVIALAAAAMLLFLTLVDAVTDARAIPFDRAIILALRNPADLSDPIGPLWFEEVARDITALGGFTILTLITLATVGFLAMSRMTHAAVLVAVAVGGGTVLSTILKSAFDRPRPDLVPHATEVFTASFPSGHAMMSAVTYLTLGALIARLDPNRRVKAFVLALAVVITLLVGASRVYLGVHWPSDVLAGWCVGSIWATLCWLVARRLQRAGQVERVAPRQVEPADGAEKPARHESEPRLVPGAPAAPIPASRLREPAGRGSARPPS</sequence>
<feature type="transmembrane region" description="Helical" evidence="2">
    <location>
        <begin position="212"/>
        <end position="230"/>
    </location>
</feature>
<evidence type="ECO:0000313" key="4">
    <source>
        <dbReference type="EMBL" id="KAA2235152.1"/>
    </source>
</evidence>
<accession>A0A5B2V9T8</accession>
<dbReference type="Pfam" id="PF01569">
    <property type="entry name" value="PAP2"/>
    <property type="match status" value="1"/>
</dbReference>
<dbReference type="Proteomes" id="UP000323142">
    <property type="component" value="Unassembled WGS sequence"/>
</dbReference>
<feature type="transmembrane region" description="Helical" evidence="2">
    <location>
        <begin position="24"/>
        <end position="44"/>
    </location>
</feature>
<gene>
    <name evidence="4" type="ORF">F0L46_20620</name>
</gene>
<keyword evidence="5" id="KW-1185">Reference proteome</keyword>
<dbReference type="RefSeq" id="WP_149821098.1">
    <property type="nucleotide sequence ID" value="NZ_VUOA01000037.1"/>
</dbReference>
<reference evidence="4 5" key="2">
    <citation type="submission" date="2019-09" db="EMBL/GenBank/DDBJ databases">
        <authorList>
            <person name="Jin C."/>
        </authorList>
    </citation>
    <scope>NUCLEOTIDE SEQUENCE [LARGE SCALE GENOMIC DNA]</scope>
    <source>
        <strain evidence="4 5">BN140002</strain>
    </source>
</reference>
<keyword evidence="2" id="KW-0472">Membrane</keyword>
<proteinExistence type="predicted"/>
<dbReference type="OrthoDB" id="9801622at2"/>
<evidence type="ECO:0000313" key="5">
    <source>
        <dbReference type="Proteomes" id="UP000323142"/>
    </source>
</evidence>
<protein>
    <submittedName>
        <fullName evidence="4">Phosphatase PAP2 family protein</fullName>
    </submittedName>
</protein>
<dbReference type="Gene3D" id="1.20.144.10">
    <property type="entry name" value="Phosphatidic acid phosphatase type 2/haloperoxidase"/>
    <property type="match status" value="2"/>
</dbReference>
<dbReference type="SMART" id="SM00014">
    <property type="entry name" value="acidPPc"/>
    <property type="match status" value="1"/>
</dbReference>
<dbReference type="AlphaFoldDB" id="A0A5B2V9T8"/>
<reference evidence="4 5" key="1">
    <citation type="submission" date="2019-09" db="EMBL/GenBank/DDBJ databases">
        <title>Salinarimonas rosea gen. nov., sp. nov., a new member of the a-2 subgroup of the Proteobacteria.</title>
        <authorList>
            <person name="Liu J."/>
        </authorList>
    </citation>
    <scope>NUCLEOTIDE SEQUENCE [LARGE SCALE GENOMIC DNA]</scope>
    <source>
        <strain evidence="4 5">BN140002</strain>
    </source>
</reference>
<dbReference type="PANTHER" id="PTHR14969:SF13">
    <property type="entry name" value="AT30094P"/>
    <property type="match status" value="1"/>
</dbReference>
<evidence type="ECO:0000259" key="3">
    <source>
        <dbReference type="SMART" id="SM00014"/>
    </source>
</evidence>
<keyword evidence="2" id="KW-1133">Transmembrane helix</keyword>
<evidence type="ECO:0000256" key="2">
    <source>
        <dbReference type="SAM" id="Phobius"/>
    </source>
</evidence>
<name>A0A5B2V9T8_9HYPH</name>
<comment type="caution">
    <text evidence="4">The sequence shown here is derived from an EMBL/GenBank/DDBJ whole genome shotgun (WGS) entry which is preliminary data.</text>
</comment>
<feature type="region of interest" description="Disordered" evidence="1">
    <location>
        <begin position="244"/>
        <end position="292"/>
    </location>
</feature>
<dbReference type="PANTHER" id="PTHR14969">
    <property type="entry name" value="SPHINGOSINE-1-PHOSPHATE PHOSPHOHYDROLASE"/>
    <property type="match status" value="1"/>
</dbReference>
<feature type="transmembrane region" description="Helical" evidence="2">
    <location>
        <begin position="185"/>
        <end position="206"/>
    </location>
</feature>
<dbReference type="InterPro" id="IPR000326">
    <property type="entry name" value="PAP2/HPO"/>
</dbReference>
<feature type="transmembrane region" description="Helical" evidence="2">
    <location>
        <begin position="113"/>
        <end position="135"/>
    </location>
</feature>
<feature type="transmembrane region" description="Helical" evidence="2">
    <location>
        <begin position="155"/>
        <end position="173"/>
    </location>
</feature>
<evidence type="ECO:0000256" key="1">
    <source>
        <dbReference type="SAM" id="MobiDB-lite"/>
    </source>
</evidence>
<dbReference type="InterPro" id="IPR036938">
    <property type="entry name" value="PAP2/HPO_sf"/>
</dbReference>
<feature type="domain" description="Phosphatidic acid phosphatase type 2/haloperoxidase" evidence="3">
    <location>
        <begin position="113"/>
        <end position="227"/>
    </location>
</feature>
<keyword evidence="2" id="KW-0812">Transmembrane</keyword>
<feature type="transmembrane region" description="Helical" evidence="2">
    <location>
        <begin position="85"/>
        <end position="106"/>
    </location>
</feature>